<accession>A0A7E4UPQ3</accession>
<feature type="compositionally biased region" description="Basic residues" evidence="1">
    <location>
        <begin position="334"/>
        <end position="348"/>
    </location>
</feature>
<dbReference type="PANTHER" id="PTHR36694:SF8">
    <property type="entry name" value="MARVEL DOMAIN-CONTAINING PROTEIN"/>
    <property type="match status" value="1"/>
</dbReference>
<feature type="transmembrane region" description="Helical" evidence="2">
    <location>
        <begin position="86"/>
        <end position="113"/>
    </location>
</feature>
<organism evidence="3 4">
    <name type="scientific">Panagrellus redivivus</name>
    <name type="common">Microworm</name>
    <dbReference type="NCBI Taxonomy" id="6233"/>
    <lineage>
        <taxon>Eukaryota</taxon>
        <taxon>Metazoa</taxon>
        <taxon>Ecdysozoa</taxon>
        <taxon>Nematoda</taxon>
        <taxon>Chromadorea</taxon>
        <taxon>Rhabditida</taxon>
        <taxon>Tylenchina</taxon>
        <taxon>Panagrolaimomorpha</taxon>
        <taxon>Panagrolaimoidea</taxon>
        <taxon>Panagrolaimidae</taxon>
        <taxon>Panagrellus</taxon>
    </lineage>
</organism>
<evidence type="ECO:0000256" key="2">
    <source>
        <dbReference type="SAM" id="Phobius"/>
    </source>
</evidence>
<reference evidence="3" key="1">
    <citation type="journal article" date="2013" name="Genetics">
        <title>The draft genome and transcriptome of Panagrellus redivivus are shaped by the harsh demands of a free-living lifestyle.</title>
        <authorList>
            <person name="Srinivasan J."/>
            <person name="Dillman A.R."/>
            <person name="Macchietto M.G."/>
            <person name="Heikkinen L."/>
            <person name="Lakso M."/>
            <person name="Fracchia K.M."/>
            <person name="Antoshechkin I."/>
            <person name="Mortazavi A."/>
            <person name="Wong G."/>
            <person name="Sternberg P.W."/>
        </authorList>
    </citation>
    <scope>NUCLEOTIDE SEQUENCE [LARGE SCALE GENOMIC DNA]</scope>
    <source>
        <strain evidence="3">MT8872</strain>
    </source>
</reference>
<dbReference type="PANTHER" id="PTHR36694">
    <property type="entry name" value="PASIFLORA 1, ISOFORM A-RELATED"/>
    <property type="match status" value="1"/>
</dbReference>
<keyword evidence="2" id="KW-0472">Membrane</keyword>
<feature type="transmembrane region" description="Helical" evidence="2">
    <location>
        <begin position="120"/>
        <end position="143"/>
    </location>
</feature>
<evidence type="ECO:0000313" key="4">
    <source>
        <dbReference type="WBParaSite" id="Pan_g1097.t2"/>
    </source>
</evidence>
<proteinExistence type="predicted"/>
<evidence type="ECO:0000313" key="3">
    <source>
        <dbReference type="Proteomes" id="UP000492821"/>
    </source>
</evidence>
<evidence type="ECO:0000256" key="1">
    <source>
        <dbReference type="SAM" id="MobiDB-lite"/>
    </source>
</evidence>
<feature type="compositionally biased region" description="Polar residues" evidence="1">
    <location>
        <begin position="267"/>
        <end position="278"/>
    </location>
</feature>
<reference evidence="4" key="2">
    <citation type="submission" date="2020-10" db="UniProtKB">
        <authorList>
            <consortium name="WormBaseParasite"/>
        </authorList>
    </citation>
    <scope>IDENTIFICATION</scope>
</reference>
<feature type="compositionally biased region" description="Basic and acidic residues" evidence="1">
    <location>
        <begin position="316"/>
        <end position="333"/>
    </location>
</feature>
<feature type="region of interest" description="Disordered" evidence="1">
    <location>
        <begin position="234"/>
        <end position="404"/>
    </location>
</feature>
<protein>
    <submittedName>
        <fullName evidence="4">Conserved plasma membrane protein</fullName>
    </submittedName>
</protein>
<name>A0A7E4UPQ3_PANRE</name>
<dbReference type="AlphaFoldDB" id="A0A7E4UPQ3"/>
<feature type="compositionally biased region" description="Basic residues" evidence="1">
    <location>
        <begin position="355"/>
        <end position="374"/>
    </location>
</feature>
<keyword evidence="2" id="KW-1133">Transmembrane helix</keyword>
<dbReference type="Proteomes" id="UP000492821">
    <property type="component" value="Unassembled WGS sequence"/>
</dbReference>
<feature type="region of interest" description="Disordered" evidence="1">
    <location>
        <begin position="197"/>
        <end position="222"/>
    </location>
</feature>
<keyword evidence="2" id="KW-0812">Transmembrane</keyword>
<keyword evidence="3" id="KW-1185">Reference proteome</keyword>
<feature type="compositionally biased region" description="Basic and acidic residues" evidence="1">
    <location>
        <begin position="247"/>
        <end position="265"/>
    </location>
</feature>
<sequence length="404" mass="47055">MYNLLYCVVQYGILGWQVSVVKTRQWEYENRMLPATGFTDGFQARFPGLYALYTETPERRRVNGMSAFRLRLFRLLGNPSTFESSAMFAIVLICLFLCIIHLMTTSLMLYGAFARRPGAILPFFFTGIPTVVMCTAYAVLWWSGDIFNEQLTMSVAEFVMSLAINGVCMVIVMFYYYRLTGQLSSNKPRRMPPTHFNTQDYPNEQHRTSYPDGHVPPWRTEWSNTPPYQLEKKLRRREQYGTPVRPILEDLRRSKRARSMEDLAKRSGQNTSAETIQSLPLVPPTSKYHPQNLRGDSRNTFSIISPETTSPLVIYKEPEPEKLPEQSDFDDRSKRRSRRRRRSSTRRSKSCDKCHHSHHHHHHHHDSSFRRKSPQRVSFNSKTKVYERTPESSISGRPDKVTVV</sequence>
<feature type="compositionally biased region" description="Polar residues" evidence="1">
    <location>
        <begin position="298"/>
        <end position="311"/>
    </location>
</feature>
<feature type="transmembrane region" description="Helical" evidence="2">
    <location>
        <begin position="155"/>
        <end position="177"/>
    </location>
</feature>
<dbReference type="WBParaSite" id="Pan_g1097.t2">
    <property type="protein sequence ID" value="Pan_g1097.t2"/>
    <property type="gene ID" value="Pan_g1097"/>
</dbReference>